<dbReference type="Gramene" id="EOY13447">
    <property type="protein sequence ID" value="EOY13447"/>
    <property type="gene ID" value="TCM_032019"/>
</dbReference>
<dbReference type="InParanoid" id="A0A061F9P6"/>
<dbReference type="InterPro" id="IPR035979">
    <property type="entry name" value="RBD_domain_sf"/>
</dbReference>
<proteinExistence type="predicted"/>
<dbReference type="EMBL" id="CM001885">
    <property type="protein sequence ID" value="EOY13447.1"/>
    <property type="molecule type" value="Genomic_DNA"/>
</dbReference>
<evidence type="ECO:0000313" key="1">
    <source>
        <dbReference type="EMBL" id="EOY13447.1"/>
    </source>
</evidence>
<dbReference type="HOGENOM" id="CLU_2390439_0_0_1"/>
<name>A0A061F9P6_THECC</name>
<keyword evidence="2" id="KW-1185">Reference proteome</keyword>
<sequence length="94" mass="10625">MNRVKASFGLVKYDSLEEMQKDIARGNMRVLDGRKIVVNRAFNGGKENGRNRGGMCCFATRGKGCLNGHIRKPWLMQEVIGLRRRIVGTAMRVE</sequence>
<evidence type="ECO:0008006" key="3">
    <source>
        <dbReference type="Google" id="ProtNLM"/>
    </source>
</evidence>
<dbReference type="SUPFAM" id="SSF54928">
    <property type="entry name" value="RNA-binding domain, RBD"/>
    <property type="match status" value="1"/>
</dbReference>
<organism evidence="1 2">
    <name type="scientific">Theobroma cacao</name>
    <name type="common">Cacao</name>
    <name type="synonym">Cocoa</name>
    <dbReference type="NCBI Taxonomy" id="3641"/>
    <lineage>
        <taxon>Eukaryota</taxon>
        <taxon>Viridiplantae</taxon>
        <taxon>Streptophyta</taxon>
        <taxon>Embryophyta</taxon>
        <taxon>Tracheophyta</taxon>
        <taxon>Spermatophyta</taxon>
        <taxon>Magnoliopsida</taxon>
        <taxon>eudicotyledons</taxon>
        <taxon>Gunneridae</taxon>
        <taxon>Pentapetalae</taxon>
        <taxon>rosids</taxon>
        <taxon>malvids</taxon>
        <taxon>Malvales</taxon>
        <taxon>Malvaceae</taxon>
        <taxon>Byttnerioideae</taxon>
        <taxon>Theobroma</taxon>
    </lineage>
</organism>
<dbReference type="GO" id="GO:0003676">
    <property type="term" value="F:nucleic acid binding"/>
    <property type="evidence" value="ECO:0007669"/>
    <property type="project" value="InterPro"/>
</dbReference>
<reference evidence="1 2" key="1">
    <citation type="journal article" date="2013" name="Genome Biol.">
        <title>The genome sequence of the most widely cultivated cacao type and its use to identify candidate genes regulating pod color.</title>
        <authorList>
            <person name="Motamayor J.C."/>
            <person name="Mockaitis K."/>
            <person name="Schmutz J."/>
            <person name="Haiminen N."/>
            <person name="Iii D.L."/>
            <person name="Cornejo O."/>
            <person name="Findley S.D."/>
            <person name="Zheng P."/>
            <person name="Utro F."/>
            <person name="Royaert S."/>
            <person name="Saski C."/>
            <person name="Jenkins J."/>
            <person name="Podicheti R."/>
            <person name="Zhao M."/>
            <person name="Scheffler B.E."/>
            <person name="Stack J.C."/>
            <person name="Feltus F.A."/>
            <person name="Mustiga G.M."/>
            <person name="Amores F."/>
            <person name="Phillips W."/>
            <person name="Marelli J.P."/>
            <person name="May G.D."/>
            <person name="Shapiro H."/>
            <person name="Ma J."/>
            <person name="Bustamante C.D."/>
            <person name="Schnell R.J."/>
            <person name="Main D."/>
            <person name="Gilbert D."/>
            <person name="Parida L."/>
            <person name="Kuhn D.N."/>
        </authorList>
    </citation>
    <scope>NUCLEOTIDE SEQUENCE [LARGE SCALE GENOMIC DNA]</scope>
    <source>
        <strain evidence="2">cv. Matina 1-6</strain>
    </source>
</reference>
<accession>A0A061F9P6</accession>
<evidence type="ECO:0000313" key="2">
    <source>
        <dbReference type="Proteomes" id="UP000026915"/>
    </source>
</evidence>
<dbReference type="Proteomes" id="UP000026915">
    <property type="component" value="Chromosome 7"/>
</dbReference>
<protein>
    <recommendedName>
        <fullName evidence="3">RRM domain-containing protein</fullName>
    </recommendedName>
</protein>
<gene>
    <name evidence="1" type="ORF">TCM_032019</name>
</gene>
<dbReference type="AlphaFoldDB" id="A0A061F9P6"/>